<gene>
    <name evidence="2" type="ORF">MARIT_0359</name>
</gene>
<dbReference type="SUPFAM" id="SSF46955">
    <property type="entry name" value="Putative DNA-binding domain"/>
    <property type="match status" value="1"/>
</dbReference>
<dbReference type="EMBL" id="LT634361">
    <property type="protein sequence ID" value="SFZ80266.1"/>
    <property type="molecule type" value="Genomic_DNA"/>
</dbReference>
<dbReference type="RefSeq" id="WP_157926163.1">
    <property type="nucleotide sequence ID" value="NZ_CP138495.1"/>
</dbReference>
<dbReference type="InterPro" id="IPR009061">
    <property type="entry name" value="DNA-bd_dom_put_sf"/>
</dbReference>
<protein>
    <recommendedName>
        <fullName evidence="1">Helix-turn-helix domain-containing protein</fullName>
    </recommendedName>
</protein>
<keyword evidence="3" id="KW-1185">Reference proteome</keyword>
<dbReference type="Proteomes" id="UP000231564">
    <property type="component" value="Chromosome MARIT"/>
</dbReference>
<accession>A0A2H1E677</accession>
<name>A0A2H1E677_9FLAO</name>
<dbReference type="InterPro" id="IPR041657">
    <property type="entry name" value="HTH_17"/>
</dbReference>
<reference evidence="2 3" key="1">
    <citation type="submission" date="2016-11" db="EMBL/GenBank/DDBJ databases">
        <authorList>
            <person name="Jaros S."/>
            <person name="Januszkiewicz K."/>
            <person name="Wedrychowicz H."/>
        </authorList>
    </citation>
    <scope>NUCLEOTIDE SEQUENCE [LARGE SCALE GENOMIC DNA]</scope>
    <source>
        <strain evidence="2">NCIMB 2154T</strain>
    </source>
</reference>
<evidence type="ECO:0000313" key="2">
    <source>
        <dbReference type="EMBL" id="SFZ80266.1"/>
    </source>
</evidence>
<dbReference type="KEGG" id="tmar:MARIT_0359"/>
<dbReference type="OrthoDB" id="1202080at2"/>
<sequence>MKEQSTFIQCFQLSLDDLETIIKEAVSKVLQEKKELLINNPKRNSSDYYLSRKEAAEFLKISETTLWSLDKKQILPAKRLYGKVLYLKSDLLNFHKQAA</sequence>
<dbReference type="AlphaFoldDB" id="A0A2H1E677"/>
<organism evidence="2 3">
    <name type="scientific">Tenacibaculum maritimum NCIMB 2154</name>
    <dbReference type="NCBI Taxonomy" id="1349785"/>
    <lineage>
        <taxon>Bacteria</taxon>
        <taxon>Pseudomonadati</taxon>
        <taxon>Bacteroidota</taxon>
        <taxon>Flavobacteriia</taxon>
        <taxon>Flavobacteriales</taxon>
        <taxon>Flavobacteriaceae</taxon>
        <taxon>Tenacibaculum</taxon>
    </lineage>
</organism>
<proteinExistence type="predicted"/>
<evidence type="ECO:0000313" key="3">
    <source>
        <dbReference type="Proteomes" id="UP000231564"/>
    </source>
</evidence>
<evidence type="ECO:0000259" key="1">
    <source>
        <dbReference type="Pfam" id="PF12728"/>
    </source>
</evidence>
<feature type="domain" description="Helix-turn-helix" evidence="1">
    <location>
        <begin position="49"/>
        <end position="94"/>
    </location>
</feature>
<dbReference type="GeneID" id="47721963"/>
<dbReference type="Pfam" id="PF12728">
    <property type="entry name" value="HTH_17"/>
    <property type="match status" value="1"/>
</dbReference>